<evidence type="ECO:0000256" key="5">
    <source>
        <dbReference type="ARBA" id="ARBA00022753"/>
    </source>
</evidence>
<keyword evidence="4" id="KW-0963">Cytoplasm</keyword>
<evidence type="ECO:0000256" key="1">
    <source>
        <dbReference type="ARBA" id="ARBA00004172"/>
    </source>
</evidence>
<dbReference type="GO" id="GO:0006887">
    <property type="term" value="P:exocytosis"/>
    <property type="evidence" value="ECO:0007669"/>
    <property type="project" value="UniProtKB-KW"/>
</dbReference>
<dbReference type="OMA" id="NERREHA"/>
<dbReference type="GeneID" id="16079143"/>
<dbReference type="eggNOG" id="KOG1328">
    <property type="taxonomic scope" value="Eukaryota"/>
</dbReference>
<reference evidence="9" key="1">
    <citation type="submission" date="2009-08" db="EMBL/GenBank/DDBJ databases">
        <title>Annotation of Salpingoeca rosetta.</title>
        <authorList>
            <consortium name="The Broad Institute Genome Sequencing Platform"/>
            <person name="Russ C."/>
            <person name="Cuomo C."/>
            <person name="Burger G."/>
            <person name="Gray M.W."/>
            <person name="Holland P.W.H."/>
            <person name="King N."/>
            <person name="Lang F.B.F."/>
            <person name="Roger A.J."/>
            <person name="Ruiz-Trillo I."/>
            <person name="Young S.K."/>
            <person name="Zeng Q."/>
            <person name="Gargeya S."/>
            <person name="Alvarado L."/>
            <person name="Berlin A."/>
            <person name="Chapman S.B."/>
            <person name="Chen Z."/>
            <person name="Freedman E."/>
            <person name="Gellesch M."/>
            <person name="Goldberg J."/>
            <person name="Griggs A."/>
            <person name="Gujja S."/>
            <person name="Heilman E."/>
            <person name="Heiman D."/>
            <person name="Howarth C."/>
            <person name="Mehta T."/>
            <person name="Neiman D."/>
            <person name="Pearson M."/>
            <person name="Roberts A."/>
            <person name="Saif S."/>
            <person name="Shea T."/>
            <person name="Shenoy N."/>
            <person name="Sisk P."/>
            <person name="Stolte C."/>
            <person name="Sykes S."/>
            <person name="White J."/>
            <person name="Yandava C."/>
            <person name="Haas B."/>
            <person name="Nusbaum C."/>
            <person name="Birren B."/>
        </authorList>
    </citation>
    <scope>NUCLEOTIDE SEQUENCE [LARGE SCALE GENOMIC DNA]</scope>
    <source>
        <strain evidence="9">ATCC 50818</strain>
    </source>
</reference>
<feature type="compositionally biased region" description="Low complexity" evidence="6">
    <location>
        <begin position="253"/>
        <end position="264"/>
    </location>
</feature>
<dbReference type="InterPro" id="IPR014770">
    <property type="entry name" value="Munc13_1"/>
</dbReference>
<dbReference type="RefSeq" id="XP_004998551.1">
    <property type="nucleotide sequence ID" value="XM_004998494.1"/>
</dbReference>
<evidence type="ECO:0000259" key="7">
    <source>
        <dbReference type="PROSITE" id="PS51258"/>
    </source>
</evidence>
<dbReference type="InterPro" id="IPR010439">
    <property type="entry name" value="MUN_dom"/>
</dbReference>
<feature type="region of interest" description="Disordered" evidence="6">
    <location>
        <begin position="249"/>
        <end position="365"/>
    </location>
</feature>
<dbReference type="GO" id="GO:0099503">
    <property type="term" value="C:secretory vesicle"/>
    <property type="evidence" value="ECO:0007669"/>
    <property type="project" value="TreeGrafter"/>
</dbReference>
<feature type="compositionally biased region" description="Basic residues" evidence="6">
    <location>
        <begin position="354"/>
        <end position="365"/>
    </location>
</feature>
<comment type="subcellular location">
    <subcellularLocation>
        <location evidence="2">Cytoplasm</location>
    </subcellularLocation>
    <subcellularLocation>
        <location evidence="1">Recycling endosome</location>
    </subcellularLocation>
</comment>
<evidence type="ECO:0008006" key="11">
    <source>
        <dbReference type="Google" id="ProtNLM"/>
    </source>
</evidence>
<dbReference type="PANTHER" id="PTHR45999:SF4">
    <property type="entry name" value="UNC-13-4A, ISOFORM B"/>
    <property type="match status" value="1"/>
</dbReference>
<proteinExistence type="predicted"/>
<dbReference type="KEGG" id="sre:PTSG_01077"/>
<feature type="compositionally biased region" description="Acidic residues" evidence="6">
    <location>
        <begin position="301"/>
        <end position="318"/>
    </location>
</feature>
<dbReference type="PROSITE" id="PS51259">
    <property type="entry name" value="MHD2"/>
    <property type="match status" value="1"/>
</dbReference>
<name>F2TYB7_SALR5</name>
<evidence type="ECO:0000256" key="3">
    <source>
        <dbReference type="ARBA" id="ARBA00022483"/>
    </source>
</evidence>
<accession>F2TYB7</accession>
<dbReference type="Pfam" id="PF06292">
    <property type="entry name" value="MUN"/>
    <property type="match status" value="1"/>
</dbReference>
<feature type="region of interest" description="Disordered" evidence="6">
    <location>
        <begin position="380"/>
        <end position="420"/>
    </location>
</feature>
<dbReference type="Proteomes" id="UP000007799">
    <property type="component" value="Unassembled WGS sequence"/>
</dbReference>
<dbReference type="EMBL" id="GL832956">
    <property type="protein sequence ID" value="EGD76376.1"/>
    <property type="molecule type" value="Genomic_DNA"/>
</dbReference>
<dbReference type="OrthoDB" id="6375485at2759"/>
<protein>
    <recommendedName>
        <fullName evidence="11">C2 domain-containing protein</fullName>
    </recommendedName>
</protein>
<dbReference type="GO" id="GO:0055037">
    <property type="term" value="C:recycling endosome"/>
    <property type="evidence" value="ECO:0007669"/>
    <property type="project" value="UniProtKB-SubCell"/>
</dbReference>
<feature type="domain" description="MHD1" evidence="7">
    <location>
        <begin position="885"/>
        <end position="1010"/>
    </location>
</feature>
<dbReference type="InParanoid" id="F2TYB7"/>
<evidence type="ECO:0000313" key="9">
    <source>
        <dbReference type="EMBL" id="EGD76376.1"/>
    </source>
</evidence>
<evidence type="ECO:0000256" key="4">
    <source>
        <dbReference type="ARBA" id="ARBA00022490"/>
    </source>
</evidence>
<feature type="compositionally biased region" description="Low complexity" evidence="6">
    <location>
        <begin position="380"/>
        <end position="417"/>
    </location>
</feature>
<keyword evidence="10" id="KW-1185">Reference proteome</keyword>
<organism evidence="10">
    <name type="scientific">Salpingoeca rosetta (strain ATCC 50818 / BSB-021)</name>
    <dbReference type="NCBI Taxonomy" id="946362"/>
    <lineage>
        <taxon>Eukaryota</taxon>
        <taxon>Choanoflagellata</taxon>
        <taxon>Craspedida</taxon>
        <taxon>Salpingoecidae</taxon>
        <taxon>Salpingoeca</taxon>
    </lineage>
</organism>
<dbReference type="InterPro" id="IPR035892">
    <property type="entry name" value="C2_domain_sf"/>
</dbReference>
<dbReference type="PANTHER" id="PTHR45999">
    <property type="entry name" value="UNC-13-4A, ISOFORM B"/>
    <property type="match status" value="1"/>
</dbReference>
<evidence type="ECO:0000313" key="10">
    <source>
        <dbReference type="Proteomes" id="UP000007799"/>
    </source>
</evidence>
<gene>
    <name evidence="9" type="ORF">PTSG_01077</name>
</gene>
<dbReference type="Gene3D" id="1.10.357.50">
    <property type="match status" value="1"/>
</dbReference>
<evidence type="ECO:0000256" key="6">
    <source>
        <dbReference type="SAM" id="MobiDB-lite"/>
    </source>
</evidence>
<dbReference type="PROSITE" id="PS51258">
    <property type="entry name" value="MHD1"/>
    <property type="match status" value="1"/>
</dbReference>
<keyword evidence="5" id="KW-0967">Endosome</keyword>
<feature type="domain" description="MHD2" evidence="8">
    <location>
        <begin position="1187"/>
        <end position="1301"/>
    </location>
</feature>
<evidence type="ECO:0000259" key="8">
    <source>
        <dbReference type="PROSITE" id="PS51259"/>
    </source>
</evidence>
<dbReference type="InterPro" id="IPR014772">
    <property type="entry name" value="Munc13_dom-2"/>
</dbReference>
<evidence type="ECO:0000256" key="2">
    <source>
        <dbReference type="ARBA" id="ARBA00004496"/>
    </source>
</evidence>
<dbReference type="SUPFAM" id="SSF49562">
    <property type="entry name" value="C2 domain (Calcium/lipid-binding domain, CaLB)"/>
    <property type="match status" value="1"/>
</dbReference>
<dbReference type="InterPro" id="IPR052095">
    <property type="entry name" value="UNC-13_domain"/>
</dbReference>
<keyword evidence="3" id="KW-0268">Exocytosis</keyword>
<sequence>MEEGRDAFRSLKTKVSNRWKNVANAVKKHTQDEDQESRRVALGDRFFGAFHSLTKRHNLDKETSDILQHIPQPEDERLMLEEEQATRGDHDADEVYLSLLQSILHGTLVDAASKPAMLESAQRIFQLSPTDHAELVRQAKHAVRPSDLKHEVVLERLRIAATDTLPSITPKHDIFCVLELVDDRKTRKKGDARPTMRSDVLLQTQRMSVADGEVVWPETFSCHAPTLKSTNIQIELWADVDHADAFDRDSVRTSRPTTTTTTTSDGGGDAMSEDGDSAVGTSVSSSVHRGRRPGNPFEAEPIQEEDEEEDEEEGEEGEGSVFGDGDEGNPFGTFSQLNPTGAHEPTVGDMHALEKRKKKKKAKRLHRAVLKRLRRVRKAVGSAASAVRSSGTNLSSSLSASMPNLTSSPSSSSSSPSTAEGPVLIGRGFVPLATLTRDSEHVAAPLFLHGKDVGCTVELMALTAPADLGSTLQAARQRHGHLIQKVLFHCVRQFQREVEEHSAAADVRPWDGFMDEAVLSLLKQHSDWCALNVIESRLDHFCTLMELHAHYPVSIFYIQQKLSRITSRPLRSLDKADMARFMASLQAVFSYSFPVVSSPFHFNPDSQNDRARLSAHVEALNCVFDVPEWQQALAQTTTPQLQHHVSLKHSPFLDEVQQYLLTHDRVTYLKVKHMLITKFGEAAFLEHKGQVQSMLLSMYQLSSQSKPKSGEHTPLSERLPQLLKQCPYKELTYQKVKDKLLEEYPPAVVDSARKCISVALVHELNERREHAGDAKAAHTTLTAELQDSIAHAARERYVLLKMQARPKELTETSDLDHYALVAALLLKNLEICNSLADCFQGAQDLNLVAIVAKSFDGSLCQDLQVMLATRREELNQKHEVPIKFFELYFELHNLHEFLDSTLSEGTLHSLNISRFWTWFQPFVIEWLYLSKVNCKEMISRSLDLDTWTPINEDKGELFSTSVIDCYRILFDILSFWASIDWPDVEAAEEYLFAHLSETICFCVRFYAEEMTKRVLERAEPSQGQDVLAYTIPDIVFTGLNNLCFASEKLREVYECMDVDNVQQSHMNRAKIANQGHAGRLKPHKSVRHFTDTGDFIDSCMRQIAQGVARVMHVRIKNDVRSIAQKYATHDEEGDGFIDRLLFGLLGSPAERAPSPSADRSGAESTDRSLATRLRRRQSRMRSASVVSAVIHTNPSFLYNNFDLMMVKLQNTTSIDALLEEVWRSVMVLLRKVFLNEIQTPLRADPTKLMRFVLALRRSFKAFFAGGGEGLSDQTMEDISDEEFNTVLSYNKMSGEDLVDTFFKLASELQSDPIATAIAHQRDANARFVGTQNYRPQTNIGDIRFELAYVKPTDTLTLTVKGLLMHVPQQNTYLNVRLLPSFDGPPFKARSAVRKEGWTGAYSETFEIPNITSGRAVQVRVQVRSLIKLDKVLGEVLLDTRALGRLASRPVRISMPLFGLVYAGKPGWIQQCIANVAEGERTPEVKMFLAKYQQRSDLSSSTNSDC</sequence>